<feature type="domain" description="Metallo-beta-lactamase" evidence="2">
    <location>
        <begin position="51"/>
        <end position="235"/>
    </location>
</feature>
<evidence type="ECO:0000259" key="2">
    <source>
        <dbReference type="SMART" id="SM00849"/>
    </source>
</evidence>
<proteinExistence type="inferred from homology"/>
<comment type="similarity">
    <text evidence="1">Belongs to the metallo-beta-lactamase superfamily. Class-B beta-lactamase family.</text>
</comment>
<organism evidence="3">
    <name type="scientific">Methyloraptor flagellatus</name>
    <dbReference type="NCBI Taxonomy" id="3162530"/>
    <lineage>
        <taxon>Bacteria</taxon>
        <taxon>Pseudomonadati</taxon>
        <taxon>Pseudomonadota</taxon>
        <taxon>Alphaproteobacteria</taxon>
        <taxon>Hyphomicrobiales</taxon>
        <taxon>Ancalomicrobiaceae</taxon>
        <taxon>Methyloraptor</taxon>
    </lineage>
</organism>
<dbReference type="InterPro" id="IPR001279">
    <property type="entry name" value="Metallo-B-lactamas"/>
</dbReference>
<dbReference type="PANTHER" id="PTHR42951:SF4">
    <property type="entry name" value="ACYL-COENZYME A THIOESTERASE MBLAC2"/>
    <property type="match status" value="1"/>
</dbReference>
<dbReference type="InterPro" id="IPR050855">
    <property type="entry name" value="NDM-1-like"/>
</dbReference>
<reference evidence="3" key="1">
    <citation type="submission" date="2024-06" db="EMBL/GenBank/DDBJ databases">
        <title>Methylostella associata gen. nov., sp. nov., a novel Ancalomicrobiaceae-affiliated facultatively methylotrophic bacteria that feed on methanotrophs of the genus Methylococcus.</title>
        <authorList>
            <person name="Saltykova V."/>
            <person name="Danilova O.V."/>
            <person name="Oshkin I.Y."/>
            <person name="Belova S.E."/>
            <person name="Pimenov N.V."/>
            <person name="Dedysh S.N."/>
        </authorList>
    </citation>
    <scope>NUCLEOTIDE SEQUENCE</scope>
    <source>
        <strain evidence="3">S20</strain>
    </source>
</reference>
<dbReference type="SMART" id="SM00849">
    <property type="entry name" value="Lactamase_B"/>
    <property type="match status" value="1"/>
</dbReference>
<dbReference type="EMBL" id="CP158568">
    <property type="protein sequence ID" value="XBY45032.1"/>
    <property type="molecule type" value="Genomic_DNA"/>
</dbReference>
<sequence>MLGTVVGVVAASDARAADGAVEPLPVQEVAPGIFVYQAPYQLAAPINGGAIGNAGFIVGREAVAVVDTGGSAKVGARLLAAVRARTALPIRFVINTHFHPDHVLGNAAFVGLGAKFVGHKNLAAALAARADVYLEANKRLIGEADFAGTAVVPPDVAVDGTMTVDLGDRVLELEAHPTAHTNADLTVFDRATRTWWLADLLFVRHVPALDGSLRGWLAVMDKAKQRACDRVVPGHGPASVPWPAALAPQERYLARMRDEIRAKIRDGVSLAEAARSSGMREKDAWDLFEDFNARNATAAYHELEWE</sequence>
<evidence type="ECO:0000313" key="3">
    <source>
        <dbReference type="EMBL" id="XBY45032.1"/>
    </source>
</evidence>
<dbReference type="Pfam" id="PF00753">
    <property type="entry name" value="Lactamase_B"/>
    <property type="match status" value="1"/>
</dbReference>
<dbReference type="Gene3D" id="3.60.15.10">
    <property type="entry name" value="Ribonuclease Z/Hydroxyacylglutathione hydrolase-like"/>
    <property type="match status" value="1"/>
</dbReference>
<dbReference type="CDD" id="cd16282">
    <property type="entry name" value="metallo-hydrolase-like_MBL-fold"/>
    <property type="match status" value="1"/>
</dbReference>
<dbReference type="KEGG" id="mflg:ABS361_01645"/>
<dbReference type="GO" id="GO:0017001">
    <property type="term" value="P:antibiotic catabolic process"/>
    <property type="evidence" value="ECO:0007669"/>
    <property type="project" value="UniProtKB-ARBA"/>
</dbReference>
<dbReference type="SUPFAM" id="SSF56281">
    <property type="entry name" value="Metallo-hydrolase/oxidoreductase"/>
    <property type="match status" value="1"/>
</dbReference>
<name>A0AAU7XBB0_9HYPH</name>
<gene>
    <name evidence="3" type="ORF">ABS361_01645</name>
</gene>
<evidence type="ECO:0000256" key="1">
    <source>
        <dbReference type="ARBA" id="ARBA00005250"/>
    </source>
</evidence>
<dbReference type="InterPro" id="IPR030829">
    <property type="entry name" value="SoxH-rel_PQQ_2"/>
</dbReference>
<dbReference type="PANTHER" id="PTHR42951">
    <property type="entry name" value="METALLO-BETA-LACTAMASE DOMAIN-CONTAINING"/>
    <property type="match status" value="1"/>
</dbReference>
<dbReference type="InterPro" id="IPR036866">
    <property type="entry name" value="RibonucZ/Hydroxyglut_hydro"/>
</dbReference>
<accession>A0AAU7XBB0</accession>
<dbReference type="NCBIfam" id="TIGR04559">
    <property type="entry name" value="SoxH_rel_PQQ_2"/>
    <property type="match status" value="1"/>
</dbReference>
<dbReference type="AlphaFoldDB" id="A0AAU7XBB0"/>
<dbReference type="RefSeq" id="WP_407050125.1">
    <property type="nucleotide sequence ID" value="NZ_CP158568.1"/>
</dbReference>
<protein>
    <submittedName>
        <fullName evidence="3">Quinoprotein relay system zinc metallohydrolase 2</fullName>
    </submittedName>
</protein>